<organism evidence="3 4">
    <name type="scientific">Solea senegalensis</name>
    <name type="common">Senegalese sole</name>
    <dbReference type="NCBI Taxonomy" id="28829"/>
    <lineage>
        <taxon>Eukaryota</taxon>
        <taxon>Metazoa</taxon>
        <taxon>Chordata</taxon>
        <taxon>Craniata</taxon>
        <taxon>Vertebrata</taxon>
        <taxon>Euteleostomi</taxon>
        <taxon>Actinopterygii</taxon>
        <taxon>Neopterygii</taxon>
        <taxon>Teleostei</taxon>
        <taxon>Neoteleostei</taxon>
        <taxon>Acanthomorphata</taxon>
        <taxon>Carangaria</taxon>
        <taxon>Pleuronectiformes</taxon>
        <taxon>Pleuronectoidei</taxon>
        <taxon>Soleidae</taxon>
        <taxon>Solea</taxon>
    </lineage>
</organism>
<dbReference type="GO" id="GO:0005886">
    <property type="term" value="C:plasma membrane"/>
    <property type="evidence" value="ECO:0007669"/>
    <property type="project" value="TreeGrafter"/>
</dbReference>
<dbReference type="Proteomes" id="UP000693946">
    <property type="component" value="Linkage Group LG11"/>
</dbReference>
<keyword evidence="1" id="KW-0732">Signal</keyword>
<proteinExistence type="predicted"/>
<keyword evidence="3" id="KW-0675">Receptor</keyword>
<protein>
    <submittedName>
        <fullName evidence="3">Taste receptor type 1 member 1-like</fullName>
    </submittedName>
</protein>
<name>A0AAV6STG6_SOLSE</name>
<dbReference type="InterPro" id="IPR000068">
    <property type="entry name" value="GPCR_3_Ca_sens_rcpt-rel"/>
</dbReference>
<dbReference type="EMBL" id="JAGKHQ010000003">
    <property type="protein sequence ID" value="KAG7519931.1"/>
    <property type="molecule type" value="Genomic_DNA"/>
</dbReference>
<feature type="domain" description="Receptor ligand binding region" evidence="2">
    <location>
        <begin position="75"/>
        <end position="159"/>
    </location>
</feature>
<sequence>MAPFLVWMCLLGRLLRASSQPTVSASEFHLEGDYLIGGLFNIHRVSEPVYYDKPEVIDCSSEPLILSSYRRFQMMRFAVEEINNSTNLLPNVSLGFDIHGHCSNTLPGIFSLLSVNRSIHPWSAPQTNLSKMIAVVGAYTSTETLTVAPLFMIDLIPMVNLPYFV</sequence>
<feature type="signal peptide" evidence="1">
    <location>
        <begin position="1"/>
        <end position="19"/>
    </location>
</feature>
<dbReference type="Pfam" id="PF01094">
    <property type="entry name" value="ANF_receptor"/>
    <property type="match status" value="1"/>
</dbReference>
<dbReference type="InterPro" id="IPR001828">
    <property type="entry name" value="ANF_lig-bd_rcpt"/>
</dbReference>
<accession>A0AAV6STG6</accession>
<gene>
    <name evidence="3" type="ORF">JOB18_019077</name>
</gene>
<evidence type="ECO:0000256" key="1">
    <source>
        <dbReference type="SAM" id="SignalP"/>
    </source>
</evidence>
<reference evidence="3 4" key="1">
    <citation type="journal article" date="2021" name="Sci. Rep.">
        <title>Chromosome anchoring in Senegalese sole (Solea senegalensis) reveals sex-associated markers and genome rearrangements in flatfish.</title>
        <authorList>
            <person name="Guerrero-Cozar I."/>
            <person name="Gomez-Garrido J."/>
            <person name="Berbel C."/>
            <person name="Martinez-Blanch J.F."/>
            <person name="Alioto T."/>
            <person name="Claros M.G."/>
            <person name="Gagnaire P.A."/>
            <person name="Manchado M."/>
        </authorList>
    </citation>
    <scope>NUCLEOTIDE SEQUENCE [LARGE SCALE GENOMIC DNA]</scope>
    <source>
        <strain evidence="3">Sse05_10M</strain>
    </source>
</reference>
<feature type="chain" id="PRO_5043832054" evidence="1">
    <location>
        <begin position="20"/>
        <end position="165"/>
    </location>
</feature>
<dbReference type="AlphaFoldDB" id="A0AAV6STG6"/>
<dbReference type="PANTHER" id="PTHR24061">
    <property type="entry name" value="CALCIUM-SENSING RECEPTOR-RELATED"/>
    <property type="match status" value="1"/>
</dbReference>
<dbReference type="GO" id="GO:0004930">
    <property type="term" value="F:G protein-coupled receptor activity"/>
    <property type="evidence" value="ECO:0007669"/>
    <property type="project" value="InterPro"/>
</dbReference>
<comment type="caution">
    <text evidence="3">The sequence shown here is derived from an EMBL/GenBank/DDBJ whole genome shotgun (WGS) entry which is preliminary data.</text>
</comment>
<evidence type="ECO:0000313" key="4">
    <source>
        <dbReference type="Proteomes" id="UP000693946"/>
    </source>
</evidence>
<keyword evidence="4" id="KW-1185">Reference proteome</keyword>
<dbReference type="PANTHER" id="PTHR24061:SF441">
    <property type="entry name" value="TASTE RECEPTOR TYPE 1 MEMBER 2B-RELATED"/>
    <property type="match status" value="1"/>
</dbReference>
<evidence type="ECO:0000313" key="3">
    <source>
        <dbReference type="EMBL" id="KAG7519931.1"/>
    </source>
</evidence>
<evidence type="ECO:0000259" key="2">
    <source>
        <dbReference type="Pfam" id="PF01094"/>
    </source>
</evidence>